<keyword evidence="2" id="KW-1185">Reference proteome</keyword>
<accession>A0A8H3X3S3</accession>
<gene>
    <name evidence="1" type="ORF">F8M41_010302</name>
</gene>
<name>A0A8H3X3S3_GIGMA</name>
<dbReference type="GO" id="GO:0016787">
    <property type="term" value="F:hydrolase activity"/>
    <property type="evidence" value="ECO:0007669"/>
    <property type="project" value="UniProtKB-KW"/>
</dbReference>
<dbReference type="Proteomes" id="UP000439903">
    <property type="component" value="Unassembled WGS sequence"/>
</dbReference>
<protein>
    <submittedName>
        <fullName evidence="1">P-loop containing nucleoside triphosphate hydrolase protein</fullName>
    </submittedName>
</protein>
<evidence type="ECO:0000313" key="1">
    <source>
        <dbReference type="EMBL" id="KAF0395172.1"/>
    </source>
</evidence>
<organism evidence="1 2">
    <name type="scientific">Gigaspora margarita</name>
    <dbReference type="NCBI Taxonomy" id="4874"/>
    <lineage>
        <taxon>Eukaryota</taxon>
        <taxon>Fungi</taxon>
        <taxon>Fungi incertae sedis</taxon>
        <taxon>Mucoromycota</taxon>
        <taxon>Glomeromycotina</taxon>
        <taxon>Glomeromycetes</taxon>
        <taxon>Diversisporales</taxon>
        <taxon>Gigasporaceae</taxon>
        <taxon>Gigaspora</taxon>
    </lineage>
</organism>
<comment type="caution">
    <text evidence="1">The sequence shown here is derived from an EMBL/GenBank/DDBJ whole genome shotgun (WGS) entry which is preliminary data.</text>
</comment>
<proteinExistence type="predicted"/>
<dbReference type="OrthoDB" id="2434387at2759"/>
<reference evidence="1 2" key="1">
    <citation type="journal article" date="2019" name="Environ. Microbiol.">
        <title>At the nexus of three kingdoms: the genome of the mycorrhizal fungus Gigaspora margarita provides insights into plant, endobacterial and fungal interactions.</title>
        <authorList>
            <person name="Venice F."/>
            <person name="Ghignone S."/>
            <person name="Salvioli di Fossalunga A."/>
            <person name="Amselem J."/>
            <person name="Novero M."/>
            <person name="Xianan X."/>
            <person name="Sedzielewska Toro K."/>
            <person name="Morin E."/>
            <person name="Lipzen A."/>
            <person name="Grigoriev I.V."/>
            <person name="Henrissat B."/>
            <person name="Martin F.M."/>
            <person name="Bonfante P."/>
        </authorList>
    </citation>
    <scope>NUCLEOTIDE SEQUENCE [LARGE SCALE GENOMIC DNA]</scope>
    <source>
        <strain evidence="1 2">BEG34</strain>
    </source>
</reference>
<keyword evidence="1" id="KW-0378">Hydrolase</keyword>
<dbReference type="AlphaFoldDB" id="A0A8H3X3S3"/>
<sequence>MSDTPICYIRENSENIPYINNNNYIFEEIRNIAQNILKNKADINKASSLWDKIIKPKKIIPSSSLSSPLLDYDFEITGQWHLKKVCEDGDQHHLYSDLTIKRSIDPNHIALLELIATGSIPKLKKHFEQIFKYASQLCPQEVWVVHFSREDSIVLDPY</sequence>
<evidence type="ECO:0000313" key="2">
    <source>
        <dbReference type="Proteomes" id="UP000439903"/>
    </source>
</evidence>
<dbReference type="EMBL" id="WTPW01002151">
    <property type="protein sequence ID" value="KAF0395172.1"/>
    <property type="molecule type" value="Genomic_DNA"/>
</dbReference>